<evidence type="ECO:0000313" key="1">
    <source>
        <dbReference type="EMBL" id="KAK4459545.1"/>
    </source>
</evidence>
<dbReference type="AlphaFoldDB" id="A0AAV9HIA6"/>
<dbReference type="Gene3D" id="3.30.70.1990">
    <property type="match status" value="1"/>
</dbReference>
<organism evidence="1 2">
    <name type="scientific">Cladorrhinum samala</name>
    <dbReference type="NCBI Taxonomy" id="585594"/>
    <lineage>
        <taxon>Eukaryota</taxon>
        <taxon>Fungi</taxon>
        <taxon>Dikarya</taxon>
        <taxon>Ascomycota</taxon>
        <taxon>Pezizomycotina</taxon>
        <taxon>Sordariomycetes</taxon>
        <taxon>Sordariomycetidae</taxon>
        <taxon>Sordariales</taxon>
        <taxon>Podosporaceae</taxon>
        <taxon>Cladorrhinum</taxon>
    </lineage>
</organism>
<dbReference type="PANTHER" id="PTHR42923">
    <property type="entry name" value="PROTOPORPHYRINOGEN OXIDASE"/>
    <property type="match status" value="1"/>
</dbReference>
<protein>
    <submittedName>
        <fullName evidence="1">Beta-cyclopiazonate dehydrogenase</fullName>
    </submittedName>
</protein>
<dbReference type="EMBL" id="MU865034">
    <property type="protein sequence ID" value="KAK4459545.1"/>
    <property type="molecule type" value="Genomic_DNA"/>
</dbReference>
<comment type="caution">
    <text evidence="1">The sequence shown here is derived from an EMBL/GenBank/DDBJ whole genome shotgun (WGS) entry which is preliminary data.</text>
</comment>
<name>A0AAV9HIA6_9PEZI</name>
<reference evidence="1" key="1">
    <citation type="journal article" date="2023" name="Mol. Phylogenet. Evol.">
        <title>Genome-scale phylogeny and comparative genomics of the fungal order Sordariales.</title>
        <authorList>
            <person name="Hensen N."/>
            <person name="Bonometti L."/>
            <person name="Westerberg I."/>
            <person name="Brannstrom I.O."/>
            <person name="Guillou S."/>
            <person name="Cros-Aarteil S."/>
            <person name="Calhoun S."/>
            <person name="Haridas S."/>
            <person name="Kuo A."/>
            <person name="Mondo S."/>
            <person name="Pangilinan J."/>
            <person name="Riley R."/>
            <person name="LaButti K."/>
            <person name="Andreopoulos B."/>
            <person name="Lipzen A."/>
            <person name="Chen C."/>
            <person name="Yan M."/>
            <person name="Daum C."/>
            <person name="Ng V."/>
            <person name="Clum A."/>
            <person name="Steindorff A."/>
            <person name="Ohm R.A."/>
            <person name="Martin F."/>
            <person name="Silar P."/>
            <person name="Natvig D.O."/>
            <person name="Lalanne C."/>
            <person name="Gautier V."/>
            <person name="Ament-Velasquez S.L."/>
            <person name="Kruys A."/>
            <person name="Hutchinson M.I."/>
            <person name="Powell A.J."/>
            <person name="Barry K."/>
            <person name="Miller A.N."/>
            <person name="Grigoriev I.V."/>
            <person name="Debuchy R."/>
            <person name="Gladieux P."/>
            <person name="Hiltunen Thoren M."/>
            <person name="Johannesson H."/>
        </authorList>
    </citation>
    <scope>NUCLEOTIDE SEQUENCE</scope>
    <source>
        <strain evidence="1">PSN324</strain>
    </source>
</reference>
<dbReference type="SUPFAM" id="SSF51905">
    <property type="entry name" value="FAD/NAD(P)-binding domain"/>
    <property type="match status" value="1"/>
</dbReference>
<evidence type="ECO:0000313" key="2">
    <source>
        <dbReference type="Proteomes" id="UP001321749"/>
    </source>
</evidence>
<accession>A0AAV9HIA6</accession>
<dbReference type="GO" id="GO:0016491">
    <property type="term" value="F:oxidoreductase activity"/>
    <property type="evidence" value="ECO:0007669"/>
    <property type="project" value="TreeGrafter"/>
</dbReference>
<reference evidence="1" key="2">
    <citation type="submission" date="2023-06" db="EMBL/GenBank/DDBJ databases">
        <authorList>
            <consortium name="Lawrence Berkeley National Laboratory"/>
            <person name="Mondo S.J."/>
            <person name="Hensen N."/>
            <person name="Bonometti L."/>
            <person name="Westerberg I."/>
            <person name="Brannstrom I.O."/>
            <person name="Guillou S."/>
            <person name="Cros-Aarteil S."/>
            <person name="Calhoun S."/>
            <person name="Haridas S."/>
            <person name="Kuo A."/>
            <person name="Pangilinan J."/>
            <person name="Riley R."/>
            <person name="Labutti K."/>
            <person name="Andreopoulos B."/>
            <person name="Lipzen A."/>
            <person name="Chen C."/>
            <person name="Yanf M."/>
            <person name="Daum C."/>
            <person name="Ng V."/>
            <person name="Clum A."/>
            <person name="Steindorff A."/>
            <person name="Ohm R."/>
            <person name="Martin F."/>
            <person name="Silar P."/>
            <person name="Natvig D."/>
            <person name="Lalanne C."/>
            <person name="Gautier V."/>
            <person name="Ament-Velasquez S.L."/>
            <person name="Kruys A."/>
            <person name="Hutchinson M.I."/>
            <person name="Powell A.J."/>
            <person name="Barry K."/>
            <person name="Miller A.N."/>
            <person name="Grigoriev I.V."/>
            <person name="Debuchy R."/>
            <person name="Gladieux P."/>
            <person name="Thoren M.H."/>
            <person name="Johannesson H."/>
        </authorList>
    </citation>
    <scope>NUCLEOTIDE SEQUENCE</scope>
    <source>
        <strain evidence="1">PSN324</strain>
    </source>
</reference>
<gene>
    <name evidence="1" type="ORF">QBC42DRAFT_307774</name>
</gene>
<dbReference type="Gene3D" id="1.10.405.20">
    <property type="match status" value="1"/>
</dbReference>
<dbReference type="InterPro" id="IPR050464">
    <property type="entry name" value="Zeta_carotene_desat/Oxidored"/>
</dbReference>
<proteinExistence type="predicted"/>
<dbReference type="Gene3D" id="3.50.50.60">
    <property type="entry name" value="FAD/NAD(P)-binding domain"/>
    <property type="match status" value="1"/>
</dbReference>
<dbReference type="Pfam" id="PF13450">
    <property type="entry name" value="NAD_binding_8"/>
    <property type="match status" value="1"/>
</dbReference>
<sequence length="501" mass="54553">MRVRCKVRMNYWVAESRFLLLISPTSGGFYAIRKLNATEWTVSARICDRVIIKDVAIIGGGASGAYAAVRLKEDFNQSIILIEKQARIGGHVSTFDDPDTSTPFDYGVNTFNDYGPAKAFFERMGVPYSAGPRTPLTTRYVDFSTGLPVPNFTPPSASDRTAALLRFLNATEPFEPFLLPGYWNFPPASQIPEDLLLPFGDFVSKHNLSAAVSQVFQVTGLGTRDMKNALTIYVLSAFGPPMIRAFVGQGTTFTPDSRRNIQLYEAVQARLGSDVLLSSVVAQSLRTGLGHTLWVKNSATNRYSLVLARKLLIAIEPTEENMAPFALDSAERGMFSKFQFQTVHAGIVTHPSLPVGVSLTNTPAAAAPDNYLALPAGNFNARYDWMGGNSTNWRVLMVGDEGFDTAAAQSLVKQDFARLVGAGTLPAGGGGQQPELGIKAWANHGLMHAHVSADEIRGGFIQKLYALQGRRGTWWTGGAFSVQFQAVLWAFDDVLLPKILA</sequence>
<dbReference type="PANTHER" id="PTHR42923:SF26">
    <property type="entry name" value="FMN REDUCTASE LOT6, PUTATIVE (AFU_ORTHOLOGUE AFUA_7G06600)-RELATED"/>
    <property type="match status" value="1"/>
</dbReference>
<dbReference type="Proteomes" id="UP001321749">
    <property type="component" value="Unassembled WGS sequence"/>
</dbReference>
<dbReference type="InterPro" id="IPR036188">
    <property type="entry name" value="FAD/NAD-bd_sf"/>
</dbReference>
<keyword evidence="2" id="KW-1185">Reference proteome</keyword>